<gene>
    <name evidence="1" type="ORF">GCM10011617_25440</name>
</gene>
<protein>
    <submittedName>
        <fullName evidence="1">Thiol-disulfide oxidoreductase</fullName>
    </submittedName>
</protein>
<proteinExistence type="predicted"/>
<dbReference type="RefSeq" id="WP_189542143.1">
    <property type="nucleotide sequence ID" value="NZ_BMZD01000006.1"/>
</dbReference>
<keyword evidence="2" id="KW-1185">Reference proteome</keyword>
<dbReference type="AlphaFoldDB" id="A0A918RKD3"/>
<evidence type="ECO:0000313" key="1">
    <source>
        <dbReference type="EMBL" id="GHA03327.1"/>
    </source>
</evidence>
<dbReference type="Pfam" id="PF04134">
    <property type="entry name" value="DCC1-like"/>
    <property type="match status" value="1"/>
</dbReference>
<dbReference type="InterPro" id="IPR044691">
    <property type="entry name" value="DCC1_Trx"/>
</dbReference>
<reference evidence="1" key="1">
    <citation type="journal article" date="2014" name="Int. J. Syst. Evol. Microbiol.">
        <title>Complete genome sequence of Corynebacterium casei LMG S-19264T (=DSM 44701T), isolated from a smear-ripened cheese.</title>
        <authorList>
            <consortium name="US DOE Joint Genome Institute (JGI-PGF)"/>
            <person name="Walter F."/>
            <person name="Albersmeier A."/>
            <person name="Kalinowski J."/>
            <person name="Ruckert C."/>
        </authorList>
    </citation>
    <scope>NUCLEOTIDE SEQUENCE</scope>
    <source>
        <strain evidence="1">KCTC 32422</strain>
    </source>
</reference>
<dbReference type="GO" id="GO:0015035">
    <property type="term" value="F:protein-disulfide reductase activity"/>
    <property type="evidence" value="ECO:0007669"/>
    <property type="project" value="InterPro"/>
</dbReference>
<dbReference type="EMBL" id="BMZD01000006">
    <property type="protein sequence ID" value="GHA03327.1"/>
    <property type="molecule type" value="Genomic_DNA"/>
</dbReference>
<dbReference type="PANTHER" id="PTHR34290:SF2">
    <property type="entry name" value="OS04G0668800 PROTEIN"/>
    <property type="match status" value="1"/>
</dbReference>
<sequence>MTEAEPLTVWHDGACPLCQREIALMRRLDRAGRIRFIDAAKGDASCPLDRAVLLSRFHAQENGVMLSGAAAFAAMWRAIPLLRPLGLLARLPVFAALFERAYLAFLKVRPQLQRLLA</sequence>
<accession>A0A918RKD3</accession>
<name>A0A918RKD3_9SPHN</name>
<dbReference type="InterPro" id="IPR007263">
    <property type="entry name" value="DCC1-like"/>
</dbReference>
<reference evidence="1" key="2">
    <citation type="submission" date="2020-09" db="EMBL/GenBank/DDBJ databases">
        <authorList>
            <person name="Sun Q."/>
            <person name="Kim S."/>
        </authorList>
    </citation>
    <scope>NUCLEOTIDE SEQUENCE</scope>
    <source>
        <strain evidence="1">KCTC 32422</strain>
    </source>
</reference>
<dbReference type="Proteomes" id="UP000634139">
    <property type="component" value="Unassembled WGS sequence"/>
</dbReference>
<evidence type="ECO:0000313" key="2">
    <source>
        <dbReference type="Proteomes" id="UP000634139"/>
    </source>
</evidence>
<dbReference type="PANTHER" id="PTHR34290">
    <property type="entry name" value="SI:CH73-390P7.2"/>
    <property type="match status" value="1"/>
</dbReference>
<organism evidence="1 2">
    <name type="scientific">Novosphingobium arvoryzae</name>
    <dbReference type="NCBI Taxonomy" id="1256514"/>
    <lineage>
        <taxon>Bacteria</taxon>
        <taxon>Pseudomonadati</taxon>
        <taxon>Pseudomonadota</taxon>
        <taxon>Alphaproteobacteria</taxon>
        <taxon>Sphingomonadales</taxon>
        <taxon>Sphingomonadaceae</taxon>
        <taxon>Novosphingobium</taxon>
    </lineage>
</organism>
<comment type="caution">
    <text evidence="1">The sequence shown here is derived from an EMBL/GenBank/DDBJ whole genome shotgun (WGS) entry which is preliminary data.</text>
</comment>